<reference evidence="2" key="1">
    <citation type="journal article" date="2014" name="Int. J. Syst. Evol. Microbiol.">
        <title>Complete genome sequence of Corynebacterium casei LMG S-19264T (=DSM 44701T), isolated from a smear-ripened cheese.</title>
        <authorList>
            <consortium name="US DOE Joint Genome Institute (JGI-PGF)"/>
            <person name="Walter F."/>
            <person name="Albersmeier A."/>
            <person name="Kalinowski J."/>
            <person name="Ruckert C."/>
        </authorList>
    </citation>
    <scope>NUCLEOTIDE SEQUENCE</scope>
    <source>
        <strain evidence="2">CGMCC 1.16067</strain>
    </source>
</reference>
<organism evidence="2 3">
    <name type="scientific">Marmoricola endophyticus</name>
    <dbReference type="NCBI Taxonomy" id="2040280"/>
    <lineage>
        <taxon>Bacteria</taxon>
        <taxon>Bacillati</taxon>
        <taxon>Actinomycetota</taxon>
        <taxon>Actinomycetes</taxon>
        <taxon>Propionibacteriales</taxon>
        <taxon>Nocardioidaceae</taxon>
        <taxon>Marmoricola</taxon>
    </lineage>
</organism>
<name>A0A917BU79_9ACTN</name>
<dbReference type="AlphaFoldDB" id="A0A917BU79"/>
<feature type="region of interest" description="Disordered" evidence="1">
    <location>
        <begin position="1"/>
        <end position="20"/>
    </location>
</feature>
<proteinExistence type="predicted"/>
<accession>A0A917BU79</accession>
<evidence type="ECO:0000313" key="3">
    <source>
        <dbReference type="Proteomes" id="UP000649179"/>
    </source>
</evidence>
<dbReference type="Proteomes" id="UP000649179">
    <property type="component" value="Unassembled WGS sequence"/>
</dbReference>
<dbReference type="EMBL" id="BMKQ01000002">
    <property type="protein sequence ID" value="GGF56988.1"/>
    <property type="molecule type" value="Genomic_DNA"/>
</dbReference>
<dbReference type="RefSeq" id="WP_188781255.1">
    <property type="nucleotide sequence ID" value="NZ_BMKQ01000002.1"/>
</dbReference>
<evidence type="ECO:0008006" key="4">
    <source>
        <dbReference type="Google" id="ProtNLM"/>
    </source>
</evidence>
<protein>
    <recommendedName>
        <fullName evidence="4">Terminase</fullName>
    </recommendedName>
</protein>
<feature type="region of interest" description="Disordered" evidence="1">
    <location>
        <begin position="94"/>
        <end position="127"/>
    </location>
</feature>
<keyword evidence="3" id="KW-1185">Reference proteome</keyword>
<reference evidence="2" key="2">
    <citation type="submission" date="2020-09" db="EMBL/GenBank/DDBJ databases">
        <authorList>
            <person name="Sun Q."/>
            <person name="Zhou Y."/>
        </authorList>
    </citation>
    <scope>NUCLEOTIDE SEQUENCE</scope>
    <source>
        <strain evidence="2">CGMCC 1.16067</strain>
    </source>
</reference>
<evidence type="ECO:0000313" key="2">
    <source>
        <dbReference type="EMBL" id="GGF56988.1"/>
    </source>
</evidence>
<evidence type="ECO:0000256" key="1">
    <source>
        <dbReference type="SAM" id="MobiDB-lite"/>
    </source>
</evidence>
<gene>
    <name evidence="2" type="ORF">GCM10011519_33680</name>
</gene>
<sequence length="127" mass="13615">MTETEEDTRPEPPADLGDAGRTYWLRVAEEFDLGAVEEPALAEVARTLDTLAALDAAVRRDGHVTDAGKVSPAVVEARQQRAILVRLLGLLDLPTDDDERPSAGGTGVSRAARKAARTRWGAANGRR</sequence>
<comment type="caution">
    <text evidence="2">The sequence shown here is derived from an EMBL/GenBank/DDBJ whole genome shotgun (WGS) entry which is preliminary data.</text>
</comment>